<evidence type="ECO:0000256" key="1">
    <source>
        <dbReference type="SAM" id="MobiDB-lite"/>
    </source>
</evidence>
<accession>A0A9N9EAF3</accession>
<evidence type="ECO:0000313" key="2">
    <source>
        <dbReference type="EMBL" id="CAG8670731.1"/>
    </source>
</evidence>
<keyword evidence="3" id="KW-1185">Reference proteome</keyword>
<gene>
    <name evidence="2" type="ORF">CPELLU_LOCUS10258</name>
</gene>
<reference evidence="2" key="1">
    <citation type="submission" date="2021-06" db="EMBL/GenBank/DDBJ databases">
        <authorList>
            <person name="Kallberg Y."/>
            <person name="Tangrot J."/>
            <person name="Rosling A."/>
        </authorList>
    </citation>
    <scope>NUCLEOTIDE SEQUENCE</scope>
    <source>
        <strain evidence="2">FL966</strain>
    </source>
</reference>
<evidence type="ECO:0000313" key="3">
    <source>
        <dbReference type="Proteomes" id="UP000789759"/>
    </source>
</evidence>
<dbReference type="Proteomes" id="UP000789759">
    <property type="component" value="Unassembled WGS sequence"/>
</dbReference>
<feature type="region of interest" description="Disordered" evidence="1">
    <location>
        <begin position="48"/>
        <end position="68"/>
    </location>
</feature>
<proteinExistence type="predicted"/>
<dbReference type="EMBL" id="CAJVQA010008379">
    <property type="protein sequence ID" value="CAG8670731.1"/>
    <property type="molecule type" value="Genomic_DNA"/>
</dbReference>
<organism evidence="2 3">
    <name type="scientific">Cetraspora pellucida</name>
    <dbReference type="NCBI Taxonomy" id="1433469"/>
    <lineage>
        <taxon>Eukaryota</taxon>
        <taxon>Fungi</taxon>
        <taxon>Fungi incertae sedis</taxon>
        <taxon>Mucoromycota</taxon>
        <taxon>Glomeromycotina</taxon>
        <taxon>Glomeromycetes</taxon>
        <taxon>Diversisporales</taxon>
        <taxon>Gigasporaceae</taxon>
        <taxon>Cetraspora</taxon>
    </lineage>
</organism>
<protein>
    <submittedName>
        <fullName evidence="2">83_t:CDS:1</fullName>
    </submittedName>
</protein>
<name>A0A9N9EAF3_9GLOM</name>
<comment type="caution">
    <text evidence="2">The sequence shown here is derived from an EMBL/GenBank/DDBJ whole genome shotgun (WGS) entry which is preliminary data.</text>
</comment>
<dbReference type="AlphaFoldDB" id="A0A9N9EAF3"/>
<dbReference type="OrthoDB" id="2424712at2759"/>
<feature type="compositionally biased region" description="Basic and acidic residues" evidence="1">
    <location>
        <begin position="53"/>
        <end position="68"/>
    </location>
</feature>
<sequence length="534" mass="61789">MPSCARLNNRKDIKINEYNALNNVYNEIELDNNEWINDVLSDNITSEEFNEEASSKDSISDEALSKDEDSIEELNYENSSEISNNSEIISEESNDCIMNEEGPDKIVDKSLSRKQMLSISGEFTPYFNNITETLMFCWVEKHNICGVYIQIGNFLFDKRRQLRNHFVLGFVMFGGKFDEFIEPFVAEMKQLEKGKIMDVEGSECLVIASLGDVTADLPQGNDLAGVKRHEATKGCHTCNATKDSWTSDNINLSLISHYHHITNIQFGEISAAPTITRCKEIAAECGLPFKHSFLENDYIKLRECLDNERKLLSQAFKDFENLPNLHVNFHLVQHARNYATLLNTSVGMKEMVHHIFKNIVTRTNRKNIDLDLLKHYTTLFAIHYLFDGGVDSCFFSSNNALMNFSYHLKQLVNNWFITEKFFDTNENLHEELILAYRDMDYELTMFEDSCQFYEYICFLVEDNDTIIQYRLHVSEVVTVITENNSQNFAILKSIFSHQKSNQCFAFIIVDWFEITNQTKVGCPIYKLRIENEGQ</sequence>